<feature type="compositionally biased region" description="Low complexity" evidence="1">
    <location>
        <begin position="207"/>
        <end position="220"/>
    </location>
</feature>
<proteinExistence type="predicted"/>
<evidence type="ECO:0000313" key="2">
    <source>
        <dbReference type="EMBL" id="THH26310.1"/>
    </source>
</evidence>
<organism evidence="2 3">
    <name type="scientific">Antrodiella citrinella</name>
    <dbReference type="NCBI Taxonomy" id="2447956"/>
    <lineage>
        <taxon>Eukaryota</taxon>
        <taxon>Fungi</taxon>
        <taxon>Dikarya</taxon>
        <taxon>Basidiomycota</taxon>
        <taxon>Agaricomycotina</taxon>
        <taxon>Agaricomycetes</taxon>
        <taxon>Polyporales</taxon>
        <taxon>Steccherinaceae</taxon>
        <taxon>Antrodiella</taxon>
    </lineage>
</organism>
<feature type="region of interest" description="Disordered" evidence="1">
    <location>
        <begin position="197"/>
        <end position="220"/>
    </location>
</feature>
<evidence type="ECO:0000256" key="1">
    <source>
        <dbReference type="SAM" id="MobiDB-lite"/>
    </source>
</evidence>
<dbReference type="PANTHER" id="PTHR39472">
    <property type="entry name" value="EXPRESSED PROTEIN"/>
    <property type="match status" value="1"/>
</dbReference>
<name>A0A4S4MSI4_9APHY</name>
<dbReference type="AlphaFoldDB" id="A0A4S4MSI4"/>
<dbReference type="PANTHER" id="PTHR39472:SF1">
    <property type="entry name" value="EXPRESSED PROTEIN"/>
    <property type="match status" value="1"/>
</dbReference>
<sequence length="289" mass="32906">MYQDEMSDKFATMVELLTQLVDQNEYNRKICMSLSTLAVQVKNQAVETANVTPLLRFNVDLSKEVFESELERTNAQAVIESHGLLYENRRLSELLKEYENTMDTIMAKFRSHSLAAAQHEQTLTRHYEKLIQKHETTSMYTNLSNNTNITVSVQRLAQLLRALARSMIGEDPSEDPPTTSQNQNRFFTVAAATYPPKPYADFEHDPSPSSSSYISSLDASDAPPSIESTLTLLDDLLSDQEDWAHERESEIARLERENDELRRVLGIDGATAERNGWLEEEARDLLVSR</sequence>
<dbReference type="EMBL" id="SGPM01000366">
    <property type="protein sequence ID" value="THH26310.1"/>
    <property type="molecule type" value="Genomic_DNA"/>
</dbReference>
<dbReference type="OrthoDB" id="21214at2759"/>
<accession>A0A4S4MSI4</accession>
<dbReference type="Proteomes" id="UP000308730">
    <property type="component" value="Unassembled WGS sequence"/>
</dbReference>
<comment type="caution">
    <text evidence="2">The sequence shown here is derived from an EMBL/GenBank/DDBJ whole genome shotgun (WGS) entry which is preliminary data.</text>
</comment>
<protein>
    <submittedName>
        <fullName evidence="2">Uncharacterized protein</fullName>
    </submittedName>
</protein>
<reference evidence="2 3" key="1">
    <citation type="submission" date="2019-02" db="EMBL/GenBank/DDBJ databases">
        <title>Genome sequencing of the rare red list fungi Antrodiella citrinella (Flaviporus citrinellus).</title>
        <authorList>
            <person name="Buettner E."/>
            <person name="Kellner H."/>
        </authorList>
    </citation>
    <scope>NUCLEOTIDE SEQUENCE [LARGE SCALE GENOMIC DNA]</scope>
    <source>
        <strain evidence="2 3">DSM 108506</strain>
    </source>
</reference>
<evidence type="ECO:0000313" key="3">
    <source>
        <dbReference type="Proteomes" id="UP000308730"/>
    </source>
</evidence>
<feature type="non-terminal residue" evidence="2">
    <location>
        <position position="289"/>
    </location>
</feature>
<keyword evidence="3" id="KW-1185">Reference proteome</keyword>
<gene>
    <name evidence="2" type="ORF">EUX98_g7875</name>
</gene>